<accession>A0A518CMU0</accession>
<sequence length="318" mass="36093">MGLSLDKYIDFLEKQNRNWPKAPPRKPVKAKPMLRVLPGIRAVCWENYGTLIRIADGELGHRTIHPMPLQVALGKTIQQYNMWNSMVRKPGEPWEVLLPQYEKLLEEQQMMGVRKGDVPETDSAVVWKKILERLVERDYQYDVRLMGELDEFSEKVAYFFHACLQGVEAESEASDIIESIHNAGMPQGLADNGQKFTFAQTLRQFRRQGRLNSPEKVLSRSLSVFSIDLGIRATSANFFKQVAERFSNAGISPHEVVYIGSKLQDRLALARQTGFRTVLYAGDVGSLQATNEGLRDPQTKPDCLITDLIQMKQVLGLN</sequence>
<name>A0A518CMU0_9PLAN</name>
<dbReference type="AlphaFoldDB" id="A0A518CMU0"/>
<dbReference type="EMBL" id="CP036281">
    <property type="protein sequence ID" value="QDU80541.1"/>
    <property type="molecule type" value="Genomic_DNA"/>
</dbReference>
<organism evidence="1 2">
    <name type="scientific">Polystyrenella longa</name>
    <dbReference type="NCBI Taxonomy" id="2528007"/>
    <lineage>
        <taxon>Bacteria</taxon>
        <taxon>Pseudomonadati</taxon>
        <taxon>Planctomycetota</taxon>
        <taxon>Planctomycetia</taxon>
        <taxon>Planctomycetales</taxon>
        <taxon>Planctomycetaceae</taxon>
        <taxon>Polystyrenella</taxon>
    </lineage>
</organism>
<dbReference type="SUPFAM" id="SSF56784">
    <property type="entry name" value="HAD-like"/>
    <property type="match status" value="1"/>
</dbReference>
<reference evidence="1 2" key="1">
    <citation type="submission" date="2019-02" db="EMBL/GenBank/DDBJ databases">
        <title>Deep-cultivation of Planctomycetes and their phenomic and genomic characterization uncovers novel biology.</title>
        <authorList>
            <person name="Wiegand S."/>
            <person name="Jogler M."/>
            <person name="Boedeker C."/>
            <person name="Pinto D."/>
            <person name="Vollmers J."/>
            <person name="Rivas-Marin E."/>
            <person name="Kohn T."/>
            <person name="Peeters S.H."/>
            <person name="Heuer A."/>
            <person name="Rast P."/>
            <person name="Oberbeckmann S."/>
            <person name="Bunk B."/>
            <person name="Jeske O."/>
            <person name="Meyerdierks A."/>
            <person name="Storesund J.E."/>
            <person name="Kallscheuer N."/>
            <person name="Luecker S."/>
            <person name="Lage O.M."/>
            <person name="Pohl T."/>
            <person name="Merkel B.J."/>
            <person name="Hornburger P."/>
            <person name="Mueller R.-W."/>
            <person name="Bruemmer F."/>
            <person name="Labrenz M."/>
            <person name="Spormann A.M."/>
            <person name="Op den Camp H."/>
            <person name="Overmann J."/>
            <person name="Amann R."/>
            <person name="Jetten M.S.M."/>
            <person name="Mascher T."/>
            <person name="Medema M.H."/>
            <person name="Devos D.P."/>
            <person name="Kaster A.-K."/>
            <person name="Ovreas L."/>
            <person name="Rohde M."/>
            <person name="Galperin M.Y."/>
            <person name="Jogler C."/>
        </authorList>
    </citation>
    <scope>NUCLEOTIDE SEQUENCE [LARGE SCALE GENOMIC DNA]</scope>
    <source>
        <strain evidence="1 2">Pla110</strain>
    </source>
</reference>
<evidence type="ECO:0000313" key="2">
    <source>
        <dbReference type="Proteomes" id="UP000317178"/>
    </source>
</evidence>
<dbReference type="InterPro" id="IPR023214">
    <property type="entry name" value="HAD_sf"/>
</dbReference>
<dbReference type="Gene3D" id="3.40.50.1000">
    <property type="entry name" value="HAD superfamily/HAD-like"/>
    <property type="match status" value="1"/>
</dbReference>
<evidence type="ECO:0000313" key="1">
    <source>
        <dbReference type="EMBL" id="QDU80541.1"/>
    </source>
</evidence>
<keyword evidence="2" id="KW-1185">Reference proteome</keyword>
<gene>
    <name evidence="1" type="ORF">Pla110_22720</name>
</gene>
<proteinExistence type="predicted"/>
<protein>
    <recommendedName>
        <fullName evidence="3">Phosphoglycolate phosphatase</fullName>
    </recommendedName>
</protein>
<dbReference type="Proteomes" id="UP000317178">
    <property type="component" value="Chromosome"/>
</dbReference>
<dbReference type="KEGG" id="plon:Pla110_22720"/>
<dbReference type="InterPro" id="IPR036412">
    <property type="entry name" value="HAD-like_sf"/>
</dbReference>
<evidence type="ECO:0008006" key="3">
    <source>
        <dbReference type="Google" id="ProtNLM"/>
    </source>
</evidence>